<keyword evidence="4" id="KW-1185">Reference proteome</keyword>
<protein>
    <recommendedName>
        <fullName evidence="2">Sfi1 spindle body domain-containing protein</fullName>
    </recommendedName>
</protein>
<feature type="region of interest" description="Disordered" evidence="1">
    <location>
        <begin position="226"/>
        <end position="253"/>
    </location>
</feature>
<feature type="compositionally biased region" description="Basic and acidic residues" evidence="1">
    <location>
        <begin position="120"/>
        <end position="132"/>
    </location>
</feature>
<evidence type="ECO:0000313" key="3">
    <source>
        <dbReference type="EMBL" id="KAK3170725.1"/>
    </source>
</evidence>
<evidence type="ECO:0000313" key="4">
    <source>
        <dbReference type="Proteomes" id="UP001276659"/>
    </source>
</evidence>
<feature type="region of interest" description="Disordered" evidence="1">
    <location>
        <begin position="1019"/>
        <end position="1075"/>
    </location>
</feature>
<name>A0AAE0DIS4_9LECA</name>
<evidence type="ECO:0000256" key="1">
    <source>
        <dbReference type="SAM" id="MobiDB-lite"/>
    </source>
</evidence>
<feature type="region of interest" description="Disordered" evidence="1">
    <location>
        <begin position="934"/>
        <end position="969"/>
    </location>
</feature>
<dbReference type="AlphaFoldDB" id="A0AAE0DIS4"/>
<sequence>MPPESPLSEEHNSAEDYSPLTDENVAILYQIIKSAEQYPKVETQPFRAIFAAYEKILHENGLDPDHDQIYLRFLFRLGDGREEGQSLYERFEALLEELGFQIEFVPDEEGIQDVTTNITRDLRTGNDGDKQLRSPLKPQRRSRRASFASLYDAEDESTRQVRSRADSMSRLETTEQAVLDNRPSTRATTRRTEKTTTNALASRAAGNQTRRDRLTAQEFANNLQHYQRRHKSVSSRGDEQPQDHAGPTAGEPEIPIRAAFSVEEDVSLTRSELENGIEAPAAYPKEQLYAVSKSAQLYNPSRTQLLRDADTFYHYRIRSIARDVVDKWCFAALQAKDQHEHMDRLASARDKETLLRQAFEHWRLRLHAKKQAVATERYFNHLEQRTARARDLQLLSKAFTHWAQCTHDEALRTSDAREHILGMKYFRAWRGITIANQLKMRHQGLRKFFGVWKRRYVQSLTDDIKADLVRHETVSRNAYWQWFWGFCERRAPEWRAAKLKRKYLFHLVATFRDNRRRDQQITMQSNNLAQRKVLSRWLEKTRVILSGQREAVAFNHQNQTSHALQIWIIRQRYAPLARQVSNMVDWRVAGATFTTFVTRFRFEKQAEHVCRLRIMRIAFSQWNDRLRCLTLAHRIDDRYCLKVLYKWVVAERYVLLQRLLEERLKQRCLDNLKNECLLRQSQRSQSCQIIEDARGQALLQNLLFQWRSQLHFQRQAEQIAFEFHTPKIAQEVLQLWTWNLAHIRKLDGWAKDARFYFICRKLLKLWQAATVESKKQKRRNAYVQVRRRLKMNLAAGVLQRWRSLSAQINDMQHETNLTYQNQLLRVGTSLFDHWKTQFDLRMDQDHQAIRHYDLRLLERHLYTWMERLEDQSRLEEIAELNYDMRVKNVAFAWFHKLRLRLIELKGREAKAENLKNWYEKRHYHNLIRRWQEKTGKRLSRPKNDQPSSSRASRMRPRPETDDIDAPTTRAEDWTEFDIGDWIPALKAQSSNTPLPGYLSTPSKRAARAKALVRVSTTPAGTPFESRLRSQLGSTPRTARRGGFGRSTTALRGSTFGAILEDSPRTPATGTGRGGS</sequence>
<feature type="region of interest" description="Disordered" evidence="1">
    <location>
        <begin position="120"/>
        <end position="212"/>
    </location>
</feature>
<feature type="compositionally biased region" description="Basic and acidic residues" evidence="1">
    <location>
        <begin position="156"/>
        <end position="173"/>
    </location>
</feature>
<proteinExistence type="predicted"/>
<evidence type="ECO:0000259" key="2">
    <source>
        <dbReference type="Pfam" id="PF08457"/>
    </source>
</evidence>
<reference evidence="3" key="1">
    <citation type="submission" date="2022-11" db="EMBL/GenBank/DDBJ databases">
        <title>Chromosomal genome sequence assembly and mating type (MAT) locus characterization of the leprose asexual lichenized fungus Lepraria neglecta (Nyl.) Erichsen.</title>
        <authorList>
            <person name="Allen J.L."/>
            <person name="Pfeffer B."/>
        </authorList>
    </citation>
    <scope>NUCLEOTIDE SEQUENCE</scope>
    <source>
        <strain evidence="3">Allen 5258</strain>
    </source>
</reference>
<feature type="domain" description="Sfi1 spindle body" evidence="2">
    <location>
        <begin position="366"/>
        <end position="934"/>
    </location>
</feature>
<accession>A0AAE0DIS4</accession>
<dbReference type="InterPro" id="IPR013665">
    <property type="entry name" value="Sfi1_dom"/>
</dbReference>
<dbReference type="Pfam" id="PF08457">
    <property type="entry name" value="Sfi1"/>
    <property type="match status" value="1"/>
</dbReference>
<dbReference type="EMBL" id="JASNWA010000008">
    <property type="protein sequence ID" value="KAK3170725.1"/>
    <property type="molecule type" value="Genomic_DNA"/>
</dbReference>
<gene>
    <name evidence="3" type="ORF">OEA41_002807</name>
</gene>
<dbReference type="Proteomes" id="UP001276659">
    <property type="component" value="Unassembled WGS sequence"/>
</dbReference>
<comment type="caution">
    <text evidence="3">The sequence shown here is derived from an EMBL/GenBank/DDBJ whole genome shotgun (WGS) entry which is preliminary data.</text>
</comment>
<organism evidence="3 4">
    <name type="scientific">Lepraria neglecta</name>
    <dbReference type="NCBI Taxonomy" id="209136"/>
    <lineage>
        <taxon>Eukaryota</taxon>
        <taxon>Fungi</taxon>
        <taxon>Dikarya</taxon>
        <taxon>Ascomycota</taxon>
        <taxon>Pezizomycotina</taxon>
        <taxon>Lecanoromycetes</taxon>
        <taxon>OSLEUM clade</taxon>
        <taxon>Lecanoromycetidae</taxon>
        <taxon>Lecanorales</taxon>
        <taxon>Lecanorineae</taxon>
        <taxon>Stereocaulaceae</taxon>
        <taxon>Lepraria</taxon>
    </lineage>
</organism>